<dbReference type="Pfam" id="PF23598">
    <property type="entry name" value="LRR_14"/>
    <property type="match status" value="2"/>
</dbReference>
<dbReference type="InterPro" id="IPR032675">
    <property type="entry name" value="LRR_dom_sf"/>
</dbReference>
<dbReference type="Proteomes" id="UP000019116">
    <property type="component" value="Chromosome 7A"/>
</dbReference>
<proteinExistence type="inferred from homology"/>
<keyword evidence="2" id="KW-0433">Leucine-rich repeat</keyword>
<keyword evidence="9" id="KW-1185">Reference proteome</keyword>
<feature type="domain" description="AAA+ ATPase" evidence="7">
    <location>
        <begin position="194"/>
        <end position="347"/>
    </location>
</feature>
<dbReference type="Gene3D" id="1.20.5.4130">
    <property type="match status" value="2"/>
</dbReference>
<dbReference type="InterPro" id="IPR042197">
    <property type="entry name" value="Apaf_helical"/>
</dbReference>
<dbReference type="InterPro" id="IPR041118">
    <property type="entry name" value="Rx_N"/>
</dbReference>
<dbReference type="PRINTS" id="PR00364">
    <property type="entry name" value="DISEASERSIST"/>
</dbReference>
<dbReference type="Gene3D" id="3.80.10.10">
    <property type="entry name" value="Ribonuclease Inhibitor"/>
    <property type="match status" value="2"/>
</dbReference>
<dbReference type="FunFam" id="1.10.10.10:FF:000322">
    <property type="entry name" value="Probable disease resistance protein At1g63360"/>
    <property type="match status" value="2"/>
</dbReference>
<feature type="domain" description="AAA+ ATPase" evidence="7">
    <location>
        <begin position="1112"/>
        <end position="1260"/>
    </location>
</feature>
<organism evidence="8">
    <name type="scientific">Triticum aestivum</name>
    <name type="common">Wheat</name>
    <dbReference type="NCBI Taxonomy" id="4565"/>
    <lineage>
        <taxon>Eukaryota</taxon>
        <taxon>Viridiplantae</taxon>
        <taxon>Streptophyta</taxon>
        <taxon>Embryophyta</taxon>
        <taxon>Tracheophyta</taxon>
        <taxon>Spermatophyta</taxon>
        <taxon>Magnoliopsida</taxon>
        <taxon>Liliopsida</taxon>
        <taxon>Poales</taxon>
        <taxon>Poaceae</taxon>
        <taxon>BOP clade</taxon>
        <taxon>Pooideae</taxon>
        <taxon>Triticodae</taxon>
        <taxon>Triticeae</taxon>
        <taxon>Triticinae</taxon>
        <taxon>Triticum</taxon>
    </lineage>
</organism>
<dbReference type="FunFam" id="3.40.50.300:FF:001091">
    <property type="entry name" value="Probable disease resistance protein At1g61300"/>
    <property type="match status" value="1"/>
</dbReference>
<dbReference type="Pfam" id="PF23559">
    <property type="entry name" value="WHD_DRP"/>
    <property type="match status" value="2"/>
</dbReference>
<dbReference type="SUPFAM" id="SSF52058">
    <property type="entry name" value="L domain-like"/>
    <property type="match status" value="2"/>
</dbReference>
<dbReference type="CDD" id="cd14798">
    <property type="entry name" value="RX-CC_like"/>
    <property type="match status" value="2"/>
</dbReference>
<dbReference type="GeneID" id="123148858"/>
<name>A0A3B6RPQ8_WHEAT</name>
<protein>
    <recommendedName>
        <fullName evidence="7">AAA+ ATPase domain-containing protein</fullName>
    </recommendedName>
</protein>
<keyword evidence="3" id="KW-0677">Repeat</keyword>
<dbReference type="InterPro" id="IPR027417">
    <property type="entry name" value="P-loop_NTPase"/>
</dbReference>
<dbReference type="RefSeq" id="XP_044424307.1">
    <property type="nucleotide sequence ID" value="XM_044568372.1"/>
</dbReference>
<evidence type="ECO:0000256" key="3">
    <source>
        <dbReference type="ARBA" id="ARBA00022737"/>
    </source>
</evidence>
<dbReference type="Gramene" id="TraesCS7A03G1066000.1">
    <property type="protein sequence ID" value="TraesCS7A03G1066000.1.CDS"/>
    <property type="gene ID" value="TraesCS7A03G1066000"/>
</dbReference>
<evidence type="ECO:0000256" key="5">
    <source>
        <dbReference type="ARBA" id="ARBA00022821"/>
    </source>
</evidence>
<dbReference type="InterPro" id="IPR003593">
    <property type="entry name" value="AAA+_ATPase"/>
</dbReference>
<dbReference type="SUPFAM" id="SSF52540">
    <property type="entry name" value="P-loop containing nucleoside triphosphate hydrolases"/>
    <property type="match status" value="2"/>
</dbReference>
<dbReference type="STRING" id="4565.A0A3B6RPQ8"/>
<evidence type="ECO:0000256" key="2">
    <source>
        <dbReference type="ARBA" id="ARBA00022614"/>
    </source>
</evidence>
<dbReference type="PANTHER" id="PTHR23155">
    <property type="entry name" value="DISEASE RESISTANCE PROTEIN RP"/>
    <property type="match status" value="1"/>
</dbReference>
<dbReference type="Pfam" id="PF00931">
    <property type="entry name" value="NB-ARC"/>
    <property type="match status" value="2"/>
</dbReference>
<reference evidence="8" key="1">
    <citation type="submission" date="2018-08" db="EMBL/GenBank/DDBJ databases">
        <authorList>
            <person name="Rossello M."/>
        </authorList>
    </citation>
    <scope>NUCLEOTIDE SEQUENCE [LARGE SCALE GENOMIC DNA]</scope>
    <source>
        <strain evidence="8">cv. Chinese Spring</strain>
    </source>
</reference>
<keyword evidence="6" id="KW-0175">Coiled coil</keyword>
<dbReference type="Gene3D" id="1.10.8.430">
    <property type="entry name" value="Helical domain of apoptotic protease-activating factors"/>
    <property type="match status" value="2"/>
</dbReference>
<dbReference type="InterPro" id="IPR055414">
    <property type="entry name" value="LRR_R13L4/SHOC2-like"/>
</dbReference>
<dbReference type="KEGG" id="taes:123148858"/>
<dbReference type="SMART" id="SM00382">
    <property type="entry name" value="AAA"/>
    <property type="match status" value="2"/>
</dbReference>
<dbReference type="Gene3D" id="3.40.50.300">
    <property type="entry name" value="P-loop containing nucleotide triphosphate hydrolases"/>
    <property type="match status" value="2"/>
</dbReference>
<dbReference type="InterPro" id="IPR044974">
    <property type="entry name" value="Disease_R_plants"/>
</dbReference>
<dbReference type="GO" id="GO:0042742">
    <property type="term" value="P:defense response to bacterium"/>
    <property type="evidence" value="ECO:0007669"/>
    <property type="project" value="UniProtKB-ARBA"/>
</dbReference>
<dbReference type="RefSeq" id="XP_044424309.1">
    <property type="nucleotide sequence ID" value="XM_044568374.1"/>
</dbReference>
<evidence type="ECO:0000259" key="7">
    <source>
        <dbReference type="SMART" id="SM00382"/>
    </source>
</evidence>
<dbReference type="GO" id="GO:0009626">
    <property type="term" value="P:plant-type hypersensitive response"/>
    <property type="evidence" value="ECO:0007669"/>
    <property type="project" value="UniProtKB-ARBA"/>
</dbReference>
<keyword evidence="5" id="KW-0611">Plant defense</keyword>
<sequence>MDLATAALRSLLPKLAELIHGEYKLQKGVKKDVQFLEREMTSIDAALRKVAMVPHDKLDDNSKIWANQVRELSYEMEDVVESFLVGVQGFEPAANPDGFKGFVKKVANLFTKGKARHQIANAIKSIKDQVQEVADRRDRYKIDDLQASLAATTMVDPRLMAQFKDHKELVGIEGPRDELIKRLVDEDDCESKQQLKILSIFGFGGVGKTTLARAVYDKIQAQFVCKAFFSVGQNPNLKNVLIGILLRLDKDTCSNPTMLDDVLLIEKLRGLLGNKRYLIIIDDIWDMSSWDIIKCAFIDSKCESRVIITTRIFEVAKEASDIYKQEPLSPGRSKELFCMRLSIGKSKSPYHESVKISEKILQKCGGIPLAIITIASLLASKPVTDWPGVYDSIGFGNEDNKEVDTTRKILLYSYYDLPYYPRLCLLHLGIYPEDFEIRKDNLIWKWVAEGYVHEEPGKGLFEVGERYFNLLIDRSMIQAVEKPYYSIIYACHVHDLVLDMIHFLSEDEGFVTASNSNRTSLCITARRLAINSEAIEQNGYVANSSMQQVRSYNATMCQFSMLPLLSNFKALRVLALEECTFMGSEQFSMKPEDSPYHLKHLERLIHLRYLGISDQLESLEVPEEIGDLRFLQVLDLGRSGIKKLPQSVGRLTQLKCLHFGGSSMGVLDWTNLTSLEALQLHHVSPDFLKELGKLKELRELNLYFEEDDNMLFKDLVGRVANLQKLQVIRVTCWYQEDPELWSDYAGPVALGHLRHLTLHALLPVLPVWINSSCLPNLCHLDMNLIAMESQDMEILGWFSELITLCIHCDDGVVFPDTMEEGAFPKLRYLNLENSDQPRFVRGAMSSLEYIEFIGLVPTYGLDFHSLVNLPRLEKVDVEIDGKTAMGIDVLQAHASLKQAVEIHPNHPALNVRTDIIRAMDLATVAMGSLLPKLFELLHGEYKLQMGVKKDVEFLEREMRSIDAALRKVAMVPRDKLDDNSKIWAGDVRELAYEMEDVVERFMVGVHGFEPAANQDSFKGFVKKVSNLFTEGKTRHQIANAIKAIKDQIQEVTDQRDWYKIDDVEASLAATTIVDPRLMAQFKDQRELVGIEEPRDELIKRLANGDDFVSKQQLKILSIFGSGGLGKTTLAKAVYNKLQTEFECKAFYLVGQNPNLENVLMGIFSQVDKASCSNATILDVRLLIIKLRELLVNKRYLIVIDDIWDMGLWDLIKCAFIDSKCGSRVITTTRIYEVAKAARDIYCLEALSPGKSKELFSLRLSVGKSKNPCDPPVKISEKILQKCGGIPLAIITIASLLASKPVTDWSEVYDSIGFGNEDNQEVYNTRKILLHSYYDLPYYPRICLLHLSIYPEYYEIDKDILIWKWVAEGYVPEEPGKGLFEVGERYFNMLIDRSMIQAVEYPYHSIIYACRVHDLVLDMIHFVSKEESAVTFVKSNRKLTSSHSTTRRLAIQNEQDGSVANMSMHQVRSYNATMCHFSMLPLLSNFKALRVLALEECTFMGSEQFSMKPEDSPYHLKHLERLIHLRYLGISDQLESLEVPEEIGDLRFLQVLDLGRSGIKKLPQSVGRLTQLKCLRFPGSSMEVLDCTNLTSLEELKLHTVSTDFLKGLGKLKEMRVFEVLFEDHDNMLFKDLMGNLANLQKLQVIMVDCWSRDCKQWSGYAGSVALGHLRHLTVHGLLPGLPVWINTSCLPNLCHLNMKLKAMEPQDMEILGRFSELITLRIRCKDGVVFPDTMEEGAFPKLRYLELENSNQPRFVRGAMSSLECFEFIGLVGTNGLDFHSLMNLPRLEKVDAEIEGKTGMDTDVQQARASLKHAVEIHPNHPTLNIRGRQMDD</sequence>
<gene>
    <name evidence="8" type="primary">LOC123148858</name>
</gene>
<evidence type="ECO:0000313" key="8">
    <source>
        <dbReference type="EnsemblPlants" id="TraesCS7A02G440000.1"/>
    </source>
</evidence>
<dbReference type="InterPro" id="IPR058922">
    <property type="entry name" value="WHD_DRP"/>
</dbReference>
<dbReference type="Pfam" id="PF18052">
    <property type="entry name" value="Rx_N"/>
    <property type="match status" value="2"/>
</dbReference>
<dbReference type="Gene3D" id="1.10.10.10">
    <property type="entry name" value="Winged helix-like DNA-binding domain superfamily/Winged helix DNA-binding domain"/>
    <property type="match status" value="2"/>
</dbReference>
<dbReference type="OMA" id="CENACLE"/>
<evidence type="ECO:0000256" key="1">
    <source>
        <dbReference type="ARBA" id="ARBA00008894"/>
    </source>
</evidence>
<accession>A0A3B6RPQ8</accession>
<dbReference type="GO" id="GO:0002758">
    <property type="term" value="P:innate immune response-activating signaling pathway"/>
    <property type="evidence" value="ECO:0007669"/>
    <property type="project" value="UniProtKB-ARBA"/>
</dbReference>
<dbReference type="GO" id="GO:0043531">
    <property type="term" value="F:ADP binding"/>
    <property type="evidence" value="ECO:0007669"/>
    <property type="project" value="InterPro"/>
</dbReference>
<dbReference type="SMR" id="A0A3B6RPQ8"/>
<evidence type="ECO:0000313" key="9">
    <source>
        <dbReference type="Proteomes" id="UP000019116"/>
    </source>
</evidence>
<dbReference type="InterPro" id="IPR002182">
    <property type="entry name" value="NB-ARC"/>
</dbReference>
<dbReference type="RefSeq" id="XP_044424308.1">
    <property type="nucleotide sequence ID" value="XM_044568373.1"/>
</dbReference>
<dbReference type="Gramene" id="TraesCS7A02G440000.1">
    <property type="protein sequence ID" value="TraesCS7A02G440000.1"/>
    <property type="gene ID" value="TraesCS7A02G440000"/>
</dbReference>
<evidence type="ECO:0000256" key="6">
    <source>
        <dbReference type="ARBA" id="ARBA00023054"/>
    </source>
</evidence>
<dbReference type="EnsemblPlants" id="TraesCS7A02G440000.1">
    <property type="protein sequence ID" value="TraesCS7A02G440000.1"/>
    <property type="gene ID" value="TraesCS7A02G440000"/>
</dbReference>
<evidence type="ECO:0000256" key="4">
    <source>
        <dbReference type="ARBA" id="ARBA00022741"/>
    </source>
</evidence>
<dbReference type="PANTHER" id="PTHR23155:SF1181">
    <property type="entry name" value="OS08G0170200 PROTEIN"/>
    <property type="match status" value="1"/>
</dbReference>
<dbReference type="InterPro" id="IPR038005">
    <property type="entry name" value="RX-like_CC"/>
</dbReference>
<comment type="similarity">
    <text evidence="1">Belongs to the disease resistance NB-LRR family.</text>
</comment>
<dbReference type="InterPro" id="IPR036388">
    <property type="entry name" value="WH-like_DNA-bd_sf"/>
</dbReference>
<reference evidence="8" key="2">
    <citation type="submission" date="2018-10" db="UniProtKB">
        <authorList>
            <consortium name="EnsemblPlants"/>
        </authorList>
    </citation>
    <scope>IDENTIFICATION</scope>
</reference>
<dbReference type="RefSeq" id="XP_044424310.1">
    <property type="nucleotide sequence ID" value="XM_044568375.1"/>
</dbReference>
<keyword evidence="4" id="KW-0547">Nucleotide-binding</keyword>